<dbReference type="PANTHER" id="PTHR13683">
    <property type="entry name" value="ASPARTYL PROTEASES"/>
    <property type="match status" value="1"/>
</dbReference>
<organism evidence="2">
    <name type="scientific">Aegilops tauschii</name>
    <name type="common">Tausch's goatgrass</name>
    <name type="synonym">Aegilops squarrosa</name>
    <dbReference type="NCBI Taxonomy" id="37682"/>
    <lineage>
        <taxon>Eukaryota</taxon>
        <taxon>Viridiplantae</taxon>
        <taxon>Streptophyta</taxon>
        <taxon>Embryophyta</taxon>
        <taxon>Tracheophyta</taxon>
        <taxon>Spermatophyta</taxon>
        <taxon>Magnoliopsida</taxon>
        <taxon>Liliopsida</taxon>
        <taxon>Poales</taxon>
        <taxon>Poaceae</taxon>
        <taxon>BOP clade</taxon>
        <taxon>Pooideae</taxon>
        <taxon>Triticodae</taxon>
        <taxon>Triticeae</taxon>
        <taxon>Triticinae</taxon>
        <taxon>Aegilops</taxon>
    </lineage>
</organism>
<dbReference type="PROSITE" id="PS51767">
    <property type="entry name" value="PEPTIDASE_A1"/>
    <property type="match status" value="1"/>
</dbReference>
<dbReference type="InterPro" id="IPR032861">
    <property type="entry name" value="TAXi_N"/>
</dbReference>
<dbReference type="MEROPS" id="A01.A09"/>
<evidence type="ECO:0000256" key="1">
    <source>
        <dbReference type="ARBA" id="ARBA00007447"/>
    </source>
</evidence>
<dbReference type="AlphaFoldDB" id="M8CM98"/>
<sequence>MTTLTLLLCVYCCFASAAMAASTHQAAKLEYIYSAERPEAACPAPTTRGLEEKPAMAQSLTNLHIVGLGLTRSWQLAREFLQRSVGCEEYMVTVGIGSPAVGQTLILDTGSHVSWVRCNTQLGTPFDPTASSSYAPFSCSATACAQLSGQWNGCSQDQCQYTVSYQDGSYTAGTYSSDTLTLTGSKAITGFQFGCNLQPHRQHRRQDRRLLGLGGY</sequence>
<reference evidence="2" key="1">
    <citation type="submission" date="2015-06" db="UniProtKB">
        <authorList>
            <consortium name="EnsemblPlants"/>
        </authorList>
    </citation>
    <scope>IDENTIFICATION</scope>
</reference>
<dbReference type="InterPro" id="IPR033121">
    <property type="entry name" value="PEPTIDASE_A1"/>
</dbReference>
<name>M8CM98_AEGTA</name>
<dbReference type="InterPro" id="IPR001461">
    <property type="entry name" value="Aspartic_peptidase_A1"/>
</dbReference>
<dbReference type="Pfam" id="PF14543">
    <property type="entry name" value="TAXi_N"/>
    <property type="match status" value="1"/>
</dbReference>
<proteinExistence type="inferred from homology"/>
<protein>
    <submittedName>
        <fullName evidence="2">Aspartic proteinase nepenthesin-1</fullName>
    </submittedName>
</protein>
<dbReference type="PANTHER" id="PTHR13683:SF904">
    <property type="entry name" value="PROTEIN ASPARTIC PROTEASE IN GUARD CELL 1-LIKE"/>
    <property type="match status" value="1"/>
</dbReference>
<dbReference type="EnsemblPlants" id="EMT28567">
    <property type="protein sequence ID" value="EMT28567"/>
    <property type="gene ID" value="F775_20069"/>
</dbReference>
<dbReference type="GO" id="GO:0006508">
    <property type="term" value="P:proteolysis"/>
    <property type="evidence" value="ECO:0007669"/>
    <property type="project" value="InterPro"/>
</dbReference>
<dbReference type="InterPro" id="IPR021109">
    <property type="entry name" value="Peptidase_aspartic_dom_sf"/>
</dbReference>
<accession>M8CM98</accession>
<comment type="similarity">
    <text evidence="1">Belongs to the peptidase A1 family.</text>
</comment>
<evidence type="ECO:0000313" key="2">
    <source>
        <dbReference type="EnsemblPlants" id="EMT28567"/>
    </source>
</evidence>
<dbReference type="GO" id="GO:0004190">
    <property type="term" value="F:aspartic-type endopeptidase activity"/>
    <property type="evidence" value="ECO:0007669"/>
    <property type="project" value="InterPro"/>
</dbReference>
<dbReference type="SUPFAM" id="SSF50630">
    <property type="entry name" value="Acid proteases"/>
    <property type="match status" value="1"/>
</dbReference>
<dbReference type="Gene3D" id="2.40.70.10">
    <property type="entry name" value="Acid Proteases"/>
    <property type="match status" value="1"/>
</dbReference>